<evidence type="ECO:0000259" key="9">
    <source>
        <dbReference type="PROSITE" id="PS50011"/>
    </source>
</evidence>
<evidence type="ECO:0000256" key="2">
    <source>
        <dbReference type="ARBA" id="ARBA00022527"/>
    </source>
</evidence>
<dbReference type="Gene3D" id="1.10.510.10">
    <property type="entry name" value="Transferase(Phosphotransferase) domain 1"/>
    <property type="match status" value="1"/>
</dbReference>
<dbReference type="InterPro" id="IPR011009">
    <property type="entry name" value="Kinase-like_dom_sf"/>
</dbReference>
<evidence type="ECO:0000256" key="4">
    <source>
        <dbReference type="ARBA" id="ARBA00022741"/>
    </source>
</evidence>
<reference evidence="10" key="3">
    <citation type="submission" date="2025-09" db="UniProtKB">
        <authorList>
            <consortium name="Ensembl"/>
        </authorList>
    </citation>
    <scope>IDENTIFICATION</scope>
    <source>
        <strain evidence="10">breed Abyssinian</strain>
    </source>
</reference>
<keyword evidence="6" id="KW-0067">ATP-binding</keyword>
<dbReference type="GeneTree" id="ENSGT00950000183042"/>
<keyword evidence="11" id="KW-1185">Reference proteome</keyword>
<feature type="domain" description="Protein kinase" evidence="9">
    <location>
        <begin position="1"/>
        <end position="221"/>
    </location>
</feature>
<organism evidence="10 11">
    <name type="scientific">Felis catus</name>
    <name type="common">Cat</name>
    <name type="synonym">Felis silvestris catus</name>
    <dbReference type="NCBI Taxonomy" id="9685"/>
    <lineage>
        <taxon>Eukaryota</taxon>
        <taxon>Metazoa</taxon>
        <taxon>Chordata</taxon>
        <taxon>Craniata</taxon>
        <taxon>Vertebrata</taxon>
        <taxon>Euteleostomi</taxon>
        <taxon>Mammalia</taxon>
        <taxon>Eutheria</taxon>
        <taxon>Laurasiatheria</taxon>
        <taxon>Carnivora</taxon>
        <taxon>Feliformia</taxon>
        <taxon>Felidae</taxon>
        <taxon>Felinae</taxon>
        <taxon>Felis</taxon>
    </lineage>
</organism>
<dbReference type="Ensembl" id="ENSFCTT00005032040.1">
    <property type="protein sequence ID" value="ENSFCTP00005021252.1"/>
    <property type="gene ID" value="ENSFCTG00005011422.1"/>
</dbReference>
<comment type="catalytic activity">
    <reaction evidence="8">
        <text>L-seryl-[protein] + ATP = O-phospho-L-seryl-[protein] + ADP + H(+)</text>
        <dbReference type="Rhea" id="RHEA:17989"/>
        <dbReference type="Rhea" id="RHEA-COMP:9863"/>
        <dbReference type="Rhea" id="RHEA-COMP:11604"/>
        <dbReference type="ChEBI" id="CHEBI:15378"/>
        <dbReference type="ChEBI" id="CHEBI:29999"/>
        <dbReference type="ChEBI" id="CHEBI:30616"/>
        <dbReference type="ChEBI" id="CHEBI:83421"/>
        <dbReference type="ChEBI" id="CHEBI:456216"/>
        <dbReference type="EC" id="2.7.11.1"/>
    </reaction>
</comment>
<protein>
    <recommendedName>
        <fullName evidence="1">non-specific serine/threonine protein kinase</fullName>
        <ecNumber evidence="1">2.7.11.1</ecNumber>
    </recommendedName>
</protein>
<dbReference type="PROSITE" id="PS50011">
    <property type="entry name" value="PROTEIN_KINASE_DOM"/>
    <property type="match status" value="1"/>
</dbReference>
<proteinExistence type="predicted"/>
<dbReference type="PANTHER" id="PTHR24346">
    <property type="entry name" value="MAP/MICROTUBULE AFFINITY-REGULATING KINASE"/>
    <property type="match status" value="1"/>
</dbReference>
<evidence type="ECO:0000313" key="11">
    <source>
        <dbReference type="Proteomes" id="UP000823872"/>
    </source>
</evidence>
<evidence type="ECO:0000256" key="3">
    <source>
        <dbReference type="ARBA" id="ARBA00022679"/>
    </source>
</evidence>
<evidence type="ECO:0000256" key="1">
    <source>
        <dbReference type="ARBA" id="ARBA00012513"/>
    </source>
</evidence>
<evidence type="ECO:0000256" key="7">
    <source>
        <dbReference type="ARBA" id="ARBA00047899"/>
    </source>
</evidence>
<keyword evidence="3" id="KW-0808">Transferase</keyword>
<keyword evidence="5" id="KW-0418">Kinase</keyword>
<evidence type="ECO:0000256" key="5">
    <source>
        <dbReference type="ARBA" id="ARBA00022777"/>
    </source>
</evidence>
<sequence length="221" mass="25026">MLHFLHLSKVINKSQQTSSSFLRLFCEVHSMKGWDHTNIIKMLQVTDSTETLFLISEYISGGDIFGYLWLHDRERVSRQIIAASMHCAVLPVSSAFRDLKLESLLFGVNLIIKIVDFGLSNEFTIIHKLNVYCGRPHPPTYAASELFWPCDGCVDPGNQSVTMVTGAPAFCGRGLLAAMEADPEETIPYPKFFPLECENLLRKLMVLNPSDRRMLEDMRDP</sequence>
<evidence type="ECO:0000256" key="6">
    <source>
        <dbReference type="ARBA" id="ARBA00022840"/>
    </source>
</evidence>
<dbReference type="PANTHER" id="PTHR24346:SF56">
    <property type="entry name" value="SERINE_THREONINE-PROTEIN KINASE MARK2"/>
    <property type="match status" value="1"/>
</dbReference>
<keyword evidence="4" id="KW-0547">Nucleotide-binding</keyword>
<dbReference type="Pfam" id="PF00069">
    <property type="entry name" value="Pkinase"/>
    <property type="match status" value="1"/>
</dbReference>
<dbReference type="SMART" id="SM00220">
    <property type="entry name" value="S_TKc"/>
    <property type="match status" value="1"/>
</dbReference>
<dbReference type="Proteomes" id="UP000823872">
    <property type="component" value="Chromosome A2"/>
</dbReference>
<dbReference type="SUPFAM" id="SSF56112">
    <property type="entry name" value="Protein kinase-like (PK-like)"/>
    <property type="match status" value="1"/>
</dbReference>
<accession>A0ABI7XFF0</accession>
<reference evidence="10 11" key="1">
    <citation type="submission" date="2021-02" db="EMBL/GenBank/DDBJ databases">
        <title>Safari Cat Assemblies.</title>
        <authorList>
            <person name="Bredemeyer K.R."/>
            <person name="Murphy W.J."/>
        </authorList>
    </citation>
    <scope>NUCLEOTIDE SEQUENCE [LARGE SCALE GENOMIC DNA]</scope>
</reference>
<keyword evidence="2" id="KW-0723">Serine/threonine-protein kinase</keyword>
<comment type="catalytic activity">
    <reaction evidence="7">
        <text>L-threonyl-[protein] + ATP = O-phospho-L-threonyl-[protein] + ADP + H(+)</text>
        <dbReference type="Rhea" id="RHEA:46608"/>
        <dbReference type="Rhea" id="RHEA-COMP:11060"/>
        <dbReference type="Rhea" id="RHEA-COMP:11605"/>
        <dbReference type="ChEBI" id="CHEBI:15378"/>
        <dbReference type="ChEBI" id="CHEBI:30013"/>
        <dbReference type="ChEBI" id="CHEBI:30616"/>
        <dbReference type="ChEBI" id="CHEBI:61977"/>
        <dbReference type="ChEBI" id="CHEBI:456216"/>
        <dbReference type="EC" id="2.7.11.1"/>
    </reaction>
</comment>
<evidence type="ECO:0000313" key="10">
    <source>
        <dbReference type="Ensembl" id="ENSFCTP00005021252.1"/>
    </source>
</evidence>
<reference evidence="10" key="2">
    <citation type="submission" date="2025-08" db="UniProtKB">
        <authorList>
            <consortium name="Ensembl"/>
        </authorList>
    </citation>
    <scope>IDENTIFICATION</scope>
    <source>
        <strain evidence="10">breed Abyssinian</strain>
    </source>
</reference>
<dbReference type="EC" id="2.7.11.1" evidence="1"/>
<dbReference type="InterPro" id="IPR000719">
    <property type="entry name" value="Prot_kinase_dom"/>
</dbReference>
<name>A0ABI7XFF0_FELCA</name>
<evidence type="ECO:0000256" key="8">
    <source>
        <dbReference type="ARBA" id="ARBA00048679"/>
    </source>
</evidence>